<accession>A0A2K5AQ41</accession>
<proteinExistence type="predicted"/>
<dbReference type="Proteomes" id="UP000236248">
    <property type="component" value="Chromosome NCAV"/>
</dbReference>
<evidence type="ECO:0000313" key="2">
    <source>
        <dbReference type="Proteomes" id="UP000236248"/>
    </source>
</evidence>
<dbReference type="KEGG" id="ncv:NCAV_0585"/>
<dbReference type="EMBL" id="LT981265">
    <property type="protein sequence ID" value="SPC33778.1"/>
    <property type="molecule type" value="Genomic_DNA"/>
</dbReference>
<name>A0A2K5AQ41_9ARCH</name>
<dbReference type="AlphaFoldDB" id="A0A2K5AQ41"/>
<sequence>MICYVGRMDPHKRYWIFFETTKLFPDLKFVAMDKKCYI</sequence>
<protein>
    <submittedName>
        <fullName evidence="1">Uncharacterized protein</fullName>
    </submittedName>
</protein>
<keyword evidence="2" id="KW-1185">Reference proteome</keyword>
<gene>
    <name evidence="1" type="ORF">NCAV_0585</name>
</gene>
<organism evidence="1 2">
    <name type="scientific">Candidatus Nitrosocaldus cavascurensis</name>
    <dbReference type="NCBI Taxonomy" id="2058097"/>
    <lineage>
        <taxon>Archaea</taxon>
        <taxon>Nitrososphaerota</taxon>
        <taxon>Nitrososphaeria</taxon>
        <taxon>Candidatus Nitrosocaldales</taxon>
        <taxon>Candidatus Nitrosocaldaceae</taxon>
        <taxon>Candidatus Nitrosocaldus</taxon>
    </lineage>
</organism>
<evidence type="ECO:0000313" key="1">
    <source>
        <dbReference type="EMBL" id="SPC33778.1"/>
    </source>
</evidence>
<reference evidence="2" key="1">
    <citation type="submission" date="2018-01" db="EMBL/GenBank/DDBJ databases">
        <authorList>
            <person name="Kerou L M."/>
        </authorList>
    </citation>
    <scope>NUCLEOTIDE SEQUENCE [LARGE SCALE GENOMIC DNA]</scope>
    <source>
        <strain evidence="2">SCU2</strain>
    </source>
</reference>